<feature type="transmembrane region" description="Helical" evidence="1">
    <location>
        <begin position="7"/>
        <end position="25"/>
    </location>
</feature>
<organism evidence="3 4">
    <name type="scientific">Anaerobutyricum hallii</name>
    <dbReference type="NCBI Taxonomy" id="39488"/>
    <lineage>
        <taxon>Bacteria</taxon>
        <taxon>Bacillati</taxon>
        <taxon>Bacillota</taxon>
        <taxon>Clostridia</taxon>
        <taxon>Lachnospirales</taxon>
        <taxon>Lachnospiraceae</taxon>
        <taxon>Anaerobutyricum</taxon>
    </lineage>
</organism>
<name>A0A415GB82_9FIRM</name>
<evidence type="ECO:0000259" key="2">
    <source>
        <dbReference type="Pfam" id="PF13231"/>
    </source>
</evidence>
<keyword evidence="1" id="KW-0472">Membrane</keyword>
<feature type="transmembrane region" description="Helical" evidence="1">
    <location>
        <begin position="233"/>
        <end position="266"/>
    </location>
</feature>
<dbReference type="Pfam" id="PF13231">
    <property type="entry name" value="PMT_2"/>
    <property type="match status" value="1"/>
</dbReference>
<protein>
    <recommendedName>
        <fullName evidence="2">Glycosyltransferase RgtA/B/C/D-like domain-containing protein</fullName>
    </recommendedName>
</protein>
<evidence type="ECO:0000256" key="1">
    <source>
        <dbReference type="SAM" id="Phobius"/>
    </source>
</evidence>
<feature type="transmembrane region" description="Helical" evidence="1">
    <location>
        <begin position="412"/>
        <end position="432"/>
    </location>
</feature>
<sequence length="494" mass="56894">MEKIGRKYLGVFSIISFISFLWIFLVAAYQIFIVNSISVFISVGCCAVIFLYGRKSYLYLNEDKLEKLYFILRVLSFLFMLYIAWNLRASIYSTWDYGAILNDSIQIAKTNNLERYAYYARYPNNLLLLFILEKVFRIVLIIVPDISVEGLQSCSIILSFVCVQLAISILYITLRQLWGKKKASLTGIVLLGAAPLYLYATFAYTDTLSLPLVVGQVYLYAKFKSEGKGKERWLFLILGAILGAIGFKLKMTIAFVLIAIIINIFIQGDLKIFIKSVALICVTGVITIFLMNSVLLREYKIGPELKDQYQFPYAHWVMMMLNDSGGYNQEDVDYTESFDSYKEKNEADIYKIKERIKSRGIAGTIKHIFGVKILRTWGLGSMGGDDYIARLPAYKNPLQSILCQDGKYHNVYLIYVQSYHLLMLFWIAYYLLVNIRIQEKQIENVVVTSVWGLAAFLCIWECNSRYLVQMLPLLVLVMMSGIYKFLEKSKEEEK</sequence>
<dbReference type="InterPro" id="IPR038731">
    <property type="entry name" value="RgtA/B/C-like"/>
</dbReference>
<feature type="transmembrane region" description="Helical" evidence="1">
    <location>
        <begin position="31"/>
        <end position="53"/>
    </location>
</feature>
<proteinExistence type="predicted"/>
<feature type="transmembrane region" description="Helical" evidence="1">
    <location>
        <begin position="444"/>
        <end position="460"/>
    </location>
</feature>
<dbReference type="AlphaFoldDB" id="A0A415GB82"/>
<evidence type="ECO:0000313" key="4">
    <source>
        <dbReference type="Proteomes" id="UP000283497"/>
    </source>
</evidence>
<accession>A0A415GB82</accession>
<keyword evidence="1" id="KW-0812">Transmembrane</keyword>
<evidence type="ECO:0000313" key="3">
    <source>
        <dbReference type="EMBL" id="RHK42237.1"/>
    </source>
</evidence>
<feature type="transmembrane region" description="Helical" evidence="1">
    <location>
        <begin position="272"/>
        <end position="296"/>
    </location>
</feature>
<reference evidence="3 4" key="1">
    <citation type="submission" date="2018-08" db="EMBL/GenBank/DDBJ databases">
        <title>A genome reference for cultivated species of the human gut microbiota.</title>
        <authorList>
            <person name="Zou Y."/>
            <person name="Xue W."/>
            <person name="Luo G."/>
        </authorList>
    </citation>
    <scope>NUCLEOTIDE SEQUENCE [LARGE SCALE GENOMIC DNA]</scope>
    <source>
        <strain evidence="3 4">AF45-14BH</strain>
    </source>
</reference>
<dbReference type="Proteomes" id="UP000283497">
    <property type="component" value="Unassembled WGS sequence"/>
</dbReference>
<feature type="transmembrane region" description="Helical" evidence="1">
    <location>
        <begin position="155"/>
        <end position="174"/>
    </location>
</feature>
<feature type="transmembrane region" description="Helical" evidence="1">
    <location>
        <begin position="466"/>
        <end position="486"/>
    </location>
</feature>
<feature type="transmembrane region" description="Helical" evidence="1">
    <location>
        <begin position="194"/>
        <end position="221"/>
    </location>
</feature>
<dbReference type="EMBL" id="QRNJ01000002">
    <property type="protein sequence ID" value="RHK42237.1"/>
    <property type="molecule type" value="Genomic_DNA"/>
</dbReference>
<feature type="domain" description="Glycosyltransferase RgtA/B/C/D-like" evidence="2">
    <location>
        <begin position="156"/>
        <end position="290"/>
    </location>
</feature>
<feature type="transmembrane region" description="Helical" evidence="1">
    <location>
        <begin position="65"/>
        <end position="85"/>
    </location>
</feature>
<gene>
    <name evidence="3" type="ORF">DW068_01130</name>
</gene>
<comment type="caution">
    <text evidence="3">The sequence shown here is derived from an EMBL/GenBank/DDBJ whole genome shotgun (WGS) entry which is preliminary data.</text>
</comment>
<feature type="transmembrane region" description="Helical" evidence="1">
    <location>
        <begin position="126"/>
        <end position="143"/>
    </location>
</feature>
<keyword evidence="1" id="KW-1133">Transmembrane helix</keyword>
<dbReference type="RefSeq" id="WP_147362978.1">
    <property type="nucleotide sequence ID" value="NZ_QRNJ01000002.1"/>
</dbReference>